<evidence type="ECO:0000259" key="2">
    <source>
        <dbReference type="Pfam" id="PF03795"/>
    </source>
</evidence>
<dbReference type="Gene3D" id="3.30.70.1060">
    <property type="entry name" value="Dimeric alpha+beta barrel"/>
    <property type="match status" value="1"/>
</dbReference>
<dbReference type="InterPro" id="IPR051807">
    <property type="entry name" value="Sec-metab_biosynth-assoc"/>
</dbReference>
<keyword evidence="4" id="KW-1185">Reference proteome</keyword>
<dbReference type="InterPro" id="IPR005545">
    <property type="entry name" value="YCII"/>
</dbReference>
<reference evidence="3 4" key="1">
    <citation type="submission" date="2019-03" db="EMBL/GenBank/DDBJ databases">
        <title>Genomic Encyclopedia of Type Strains, Phase III (KMG-III): the genomes of soil and plant-associated and newly described type strains.</title>
        <authorList>
            <person name="Whitman W."/>
        </authorList>
    </citation>
    <scope>NUCLEOTIDE SEQUENCE [LARGE SCALE GENOMIC DNA]</scope>
    <source>
        <strain evidence="3 4">CGMCC 1.7660</strain>
    </source>
</reference>
<evidence type="ECO:0000256" key="1">
    <source>
        <dbReference type="ARBA" id="ARBA00007689"/>
    </source>
</evidence>
<gene>
    <name evidence="3" type="ORF">A8950_0527</name>
</gene>
<dbReference type="AlphaFoldDB" id="A0A4V3DEZ0"/>
<dbReference type="InterPro" id="IPR011008">
    <property type="entry name" value="Dimeric_a/b-barrel"/>
</dbReference>
<dbReference type="Proteomes" id="UP000295783">
    <property type="component" value="Unassembled WGS sequence"/>
</dbReference>
<name>A0A4V3DEZ0_9PROT</name>
<evidence type="ECO:0000313" key="4">
    <source>
        <dbReference type="Proteomes" id="UP000295783"/>
    </source>
</evidence>
<sequence>MIYCLDKPDHLEVRLANRPAHVEHLIAHESHLITGGPLLDGEKMIGSLLVVDFATREEVDAFLAADPYAKADLFQSVTVRPYKNVFPRAQ</sequence>
<dbReference type="Pfam" id="PF03795">
    <property type="entry name" value="YCII"/>
    <property type="match status" value="1"/>
</dbReference>
<accession>A0A4V3DEZ0</accession>
<protein>
    <recommendedName>
        <fullName evidence="2">YCII-related domain-containing protein</fullName>
    </recommendedName>
</protein>
<organism evidence="3 4">
    <name type="scientific">Dongia mobilis</name>
    <dbReference type="NCBI Taxonomy" id="578943"/>
    <lineage>
        <taxon>Bacteria</taxon>
        <taxon>Pseudomonadati</taxon>
        <taxon>Pseudomonadota</taxon>
        <taxon>Alphaproteobacteria</taxon>
        <taxon>Rhodospirillales</taxon>
        <taxon>Dongiaceae</taxon>
        <taxon>Dongia</taxon>
    </lineage>
</organism>
<feature type="domain" description="YCII-related" evidence="2">
    <location>
        <begin position="1"/>
        <end position="82"/>
    </location>
</feature>
<evidence type="ECO:0000313" key="3">
    <source>
        <dbReference type="EMBL" id="TDQ83981.1"/>
    </source>
</evidence>
<dbReference type="PANTHER" id="PTHR33606:SF3">
    <property type="entry name" value="PROTEIN YCII"/>
    <property type="match status" value="1"/>
</dbReference>
<dbReference type="SUPFAM" id="SSF54909">
    <property type="entry name" value="Dimeric alpha+beta barrel"/>
    <property type="match status" value="1"/>
</dbReference>
<dbReference type="EMBL" id="SNYW01000006">
    <property type="protein sequence ID" value="TDQ83981.1"/>
    <property type="molecule type" value="Genomic_DNA"/>
</dbReference>
<dbReference type="PANTHER" id="PTHR33606">
    <property type="entry name" value="PROTEIN YCII"/>
    <property type="match status" value="1"/>
</dbReference>
<comment type="caution">
    <text evidence="3">The sequence shown here is derived from an EMBL/GenBank/DDBJ whole genome shotgun (WGS) entry which is preliminary data.</text>
</comment>
<comment type="similarity">
    <text evidence="1">Belongs to the YciI family.</text>
</comment>
<proteinExistence type="inferred from homology"/>